<dbReference type="AlphaFoldDB" id="A0A3P7GLL6"/>
<evidence type="ECO:0008006" key="3">
    <source>
        <dbReference type="Google" id="ProtNLM"/>
    </source>
</evidence>
<dbReference type="Gene3D" id="1.10.510.10">
    <property type="entry name" value="Transferase(Phosphotransferase) domain 1"/>
    <property type="match status" value="1"/>
</dbReference>
<gene>
    <name evidence="1" type="ORF">WBA_LOCUS13038</name>
</gene>
<dbReference type="EMBL" id="UYWW01013477">
    <property type="protein sequence ID" value="VDM23588.1"/>
    <property type="molecule type" value="Genomic_DNA"/>
</dbReference>
<protein>
    <recommendedName>
        <fullName evidence="3">Protein kinase domain-containing protein</fullName>
    </recommendedName>
</protein>
<dbReference type="OrthoDB" id="5857769at2759"/>
<proteinExistence type="predicted"/>
<accession>A0A3P7GLL6</accession>
<dbReference type="Proteomes" id="UP000270924">
    <property type="component" value="Unassembled WGS sequence"/>
</dbReference>
<reference evidence="1 2" key="1">
    <citation type="submission" date="2018-11" db="EMBL/GenBank/DDBJ databases">
        <authorList>
            <consortium name="Pathogen Informatics"/>
        </authorList>
    </citation>
    <scope>NUCLEOTIDE SEQUENCE [LARGE SCALE GENOMIC DNA]</scope>
</reference>
<dbReference type="InParanoid" id="A0A3P7GLL6"/>
<evidence type="ECO:0000313" key="1">
    <source>
        <dbReference type="EMBL" id="VDM23588.1"/>
    </source>
</evidence>
<keyword evidence="2" id="KW-1185">Reference proteome</keyword>
<organism evidence="1 2">
    <name type="scientific">Wuchereria bancrofti</name>
    <dbReference type="NCBI Taxonomy" id="6293"/>
    <lineage>
        <taxon>Eukaryota</taxon>
        <taxon>Metazoa</taxon>
        <taxon>Ecdysozoa</taxon>
        <taxon>Nematoda</taxon>
        <taxon>Chromadorea</taxon>
        <taxon>Rhabditida</taxon>
        <taxon>Spirurina</taxon>
        <taxon>Spiruromorpha</taxon>
        <taxon>Filarioidea</taxon>
        <taxon>Onchocercidae</taxon>
        <taxon>Wuchereria</taxon>
    </lineage>
</organism>
<evidence type="ECO:0000313" key="2">
    <source>
        <dbReference type="Proteomes" id="UP000270924"/>
    </source>
</evidence>
<sequence length="121" mass="13448">MAKMDPEERIDVNEAIQHPYFKEYYPSVINEQACPFKVKMDMAAIETLSHEGLVQALINDVRGADEADFTTHSADVALTPGDSSSGNLESSCHGGNLKFNMQDIYIYIQNPEIKNVKAIIV</sequence>
<name>A0A3P7GLL6_WUCBA</name>
<dbReference type="Gene3D" id="3.30.200.20">
    <property type="entry name" value="Phosphorylase Kinase, domain 1"/>
    <property type="match status" value="1"/>
</dbReference>